<dbReference type="Gene3D" id="2.60.120.620">
    <property type="entry name" value="q2cbj1_9rhob like domain"/>
    <property type="match status" value="1"/>
</dbReference>
<dbReference type="InterPro" id="IPR051559">
    <property type="entry name" value="HIF_prolyl_hydroxylases"/>
</dbReference>
<name>A0A836CA70_9STRA</name>
<feature type="domain" description="Fe2OG dioxygenase" evidence="7">
    <location>
        <begin position="122"/>
        <end position="220"/>
    </location>
</feature>
<protein>
    <submittedName>
        <fullName evidence="8">2OG-Fe(II) oxygenase superfamily-domain-containing protein</fullName>
    </submittedName>
</protein>
<keyword evidence="9" id="KW-1185">Reference proteome</keyword>
<evidence type="ECO:0000256" key="2">
    <source>
        <dbReference type="ARBA" id="ARBA00022723"/>
    </source>
</evidence>
<evidence type="ECO:0000256" key="3">
    <source>
        <dbReference type="ARBA" id="ARBA00022896"/>
    </source>
</evidence>
<keyword evidence="3" id="KW-0847">Vitamin C</keyword>
<proteinExistence type="predicted"/>
<keyword evidence="4" id="KW-0223">Dioxygenase</keyword>
<dbReference type="InterPro" id="IPR005123">
    <property type="entry name" value="Oxoglu/Fe-dep_dioxygenase_dom"/>
</dbReference>
<reference evidence="8" key="1">
    <citation type="submission" date="2021-02" db="EMBL/GenBank/DDBJ databases">
        <title>First Annotated Genome of the Yellow-green Alga Tribonema minus.</title>
        <authorList>
            <person name="Mahan K.M."/>
        </authorList>
    </citation>
    <scope>NUCLEOTIDE SEQUENCE</scope>
    <source>
        <strain evidence="8">UTEX B ZZ1240</strain>
    </source>
</reference>
<keyword evidence="6" id="KW-0408">Iron</keyword>
<dbReference type="OrthoDB" id="76265at2759"/>
<dbReference type="AlphaFoldDB" id="A0A836CA70"/>
<evidence type="ECO:0000313" key="9">
    <source>
        <dbReference type="Proteomes" id="UP000664859"/>
    </source>
</evidence>
<dbReference type="PANTHER" id="PTHR12907">
    <property type="entry name" value="EGL NINE HOMOLOG-RELATED"/>
    <property type="match status" value="1"/>
</dbReference>
<keyword evidence="5" id="KW-0560">Oxidoreductase</keyword>
<dbReference type="GO" id="GO:0031543">
    <property type="term" value="F:peptidyl-proline dioxygenase activity"/>
    <property type="evidence" value="ECO:0007669"/>
    <property type="project" value="TreeGrafter"/>
</dbReference>
<gene>
    <name evidence="8" type="ORF">JKP88DRAFT_330834</name>
</gene>
<evidence type="ECO:0000256" key="5">
    <source>
        <dbReference type="ARBA" id="ARBA00023002"/>
    </source>
</evidence>
<dbReference type="GO" id="GO:0071456">
    <property type="term" value="P:cellular response to hypoxia"/>
    <property type="evidence" value="ECO:0007669"/>
    <property type="project" value="TreeGrafter"/>
</dbReference>
<dbReference type="InterPro" id="IPR006620">
    <property type="entry name" value="Pro_4_hyd_alph"/>
</dbReference>
<accession>A0A836CA70</accession>
<dbReference type="GO" id="GO:0008198">
    <property type="term" value="F:ferrous iron binding"/>
    <property type="evidence" value="ECO:0007669"/>
    <property type="project" value="TreeGrafter"/>
</dbReference>
<evidence type="ECO:0000256" key="6">
    <source>
        <dbReference type="ARBA" id="ARBA00023004"/>
    </source>
</evidence>
<dbReference type="EMBL" id="JAFCMP010000519">
    <property type="protein sequence ID" value="KAG5177957.1"/>
    <property type="molecule type" value="Genomic_DNA"/>
</dbReference>
<dbReference type="GO" id="GO:0031418">
    <property type="term" value="F:L-ascorbic acid binding"/>
    <property type="evidence" value="ECO:0007669"/>
    <property type="project" value="UniProtKB-KW"/>
</dbReference>
<dbReference type="PROSITE" id="PS51471">
    <property type="entry name" value="FE2OG_OXY"/>
    <property type="match status" value="1"/>
</dbReference>
<dbReference type="Pfam" id="PF13640">
    <property type="entry name" value="2OG-FeII_Oxy_3"/>
    <property type="match status" value="1"/>
</dbReference>
<evidence type="ECO:0000313" key="8">
    <source>
        <dbReference type="EMBL" id="KAG5177957.1"/>
    </source>
</evidence>
<organism evidence="8 9">
    <name type="scientific">Tribonema minus</name>
    <dbReference type="NCBI Taxonomy" id="303371"/>
    <lineage>
        <taxon>Eukaryota</taxon>
        <taxon>Sar</taxon>
        <taxon>Stramenopiles</taxon>
        <taxon>Ochrophyta</taxon>
        <taxon>PX clade</taxon>
        <taxon>Xanthophyceae</taxon>
        <taxon>Tribonematales</taxon>
        <taxon>Tribonemataceae</taxon>
        <taxon>Tribonema</taxon>
    </lineage>
</organism>
<dbReference type="SMART" id="SM00702">
    <property type="entry name" value="P4Hc"/>
    <property type="match status" value="1"/>
</dbReference>
<evidence type="ECO:0000256" key="4">
    <source>
        <dbReference type="ARBA" id="ARBA00022964"/>
    </source>
</evidence>
<dbReference type="Proteomes" id="UP000664859">
    <property type="component" value="Unassembled WGS sequence"/>
</dbReference>
<comment type="caution">
    <text evidence="8">The sequence shown here is derived from an EMBL/GenBank/DDBJ whole genome shotgun (WGS) entry which is preliminary data.</text>
</comment>
<comment type="cofactor">
    <cofactor evidence="1">
        <name>L-ascorbate</name>
        <dbReference type="ChEBI" id="CHEBI:38290"/>
    </cofactor>
</comment>
<keyword evidence="2" id="KW-0479">Metal-binding</keyword>
<sequence>MSTSAAAQVRSVRSQLTEERCRALADKGYAIIDNCMGEACADALLTEMQEAFDQGLMKPNKTHFSKPGGGGVMVFQKPGIFETDMHDTALQGQLPVLTSLFEQTALVDALESRLPDVKLRRGTQGCTVKLQHNTGSGGCFPWHYDNPGRPNKRRLTCLLYLNRGWQPGDGGELTLLPFLGLAQEVAPLFDRLVVFRSDLVLHRVRPARAPRYALTVWLDGADGCVNGDRDVALHFSKADLGPGGDWLGLCDRLKASPVQRVLSRGVYQEEYQASLAECMGGAEGEGEMLAAHMAQVRAMDASAPLRHLVQRLRATRELLALQNLAT</sequence>
<evidence type="ECO:0000259" key="7">
    <source>
        <dbReference type="PROSITE" id="PS51471"/>
    </source>
</evidence>
<dbReference type="SUPFAM" id="SSF51197">
    <property type="entry name" value="Clavaminate synthase-like"/>
    <property type="match status" value="1"/>
</dbReference>
<dbReference type="PANTHER" id="PTHR12907:SF26">
    <property type="entry name" value="HIF PROLYL HYDROXYLASE, ISOFORM C"/>
    <property type="match status" value="1"/>
</dbReference>
<evidence type="ECO:0000256" key="1">
    <source>
        <dbReference type="ARBA" id="ARBA00001961"/>
    </source>
</evidence>
<dbReference type="InterPro" id="IPR044862">
    <property type="entry name" value="Pro_4_hyd_alph_FE2OG_OXY"/>
</dbReference>